<gene>
    <name evidence="2" type="ORF">MGL_1744</name>
</gene>
<dbReference type="InterPro" id="IPR013083">
    <property type="entry name" value="Znf_RING/FYVE/PHD"/>
</dbReference>
<keyword evidence="1" id="KW-1133">Transmembrane helix</keyword>
<comment type="caution">
    <text evidence="2">The sequence shown here is derived from an EMBL/GenBank/DDBJ whole genome shotgun (WGS) entry which is preliminary data.</text>
</comment>
<feature type="transmembrane region" description="Helical" evidence="1">
    <location>
        <begin position="159"/>
        <end position="175"/>
    </location>
</feature>
<dbReference type="AlphaFoldDB" id="A8Q171"/>
<dbReference type="EMBL" id="AAYY01000006">
    <property type="protein sequence ID" value="EDP43531.1"/>
    <property type="molecule type" value="Genomic_DNA"/>
</dbReference>
<proteinExistence type="predicted"/>
<dbReference type="OMA" id="NCVICTV"/>
<protein>
    <recommendedName>
        <fullName evidence="4">RING-type domain-containing protein</fullName>
    </recommendedName>
</protein>
<dbReference type="InParanoid" id="A8Q171"/>
<dbReference type="RefSeq" id="XP_001730745.1">
    <property type="nucleotide sequence ID" value="XM_001730693.1"/>
</dbReference>
<dbReference type="VEuPathDB" id="FungiDB:MGL_1744"/>
<dbReference type="GeneID" id="5855052"/>
<reference evidence="2 3" key="1">
    <citation type="journal article" date="2007" name="Proc. Natl. Acad. Sci. U.S.A.">
        <title>Dandruff-associated Malassezia genomes reveal convergent and divergent virulence traits shared with plant and human fungal pathogens.</title>
        <authorList>
            <person name="Xu J."/>
            <person name="Saunders C.W."/>
            <person name="Hu P."/>
            <person name="Grant R.A."/>
            <person name="Boekhout T."/>
            <person name="Kuramae E.E."/>
            <person name="Kronstad J.W."/>
            <person name="Deangelis Y.M."/>
            <person name="Reeder N.L."/>
            <person name="Johnstone K.R."/>
            <person name="Leland M."/>
            <person name="Fieno A.M."/>
            <person name="Begley W.M."/>
            <person name="Sun Y."/>
            <person name="Lacey M.P."/>
            <person name="Chaudhary T."/>
            <person name="Keough T."/>
            <person name="Chu L."/>
            <person name="Sears R."/>
            <person name="Yuan B."/>
            <person name="Dawson T.L.Jr."/>
        </authorList>
    </citation>
    <scope>NUCLEOTIDE SEQUENCE [LARGE SCALE GENOMIC DNA]</scope>
    <source>
        <strain evidence="3">ATCC MYA-4612 / CBS 7966</strain>
    </source>
</reference>
<dbReference type="GO" id="GO:0016567">
    <property type="term" value="P:protein ubiquitination"/>
    <property type="evidence" value="ECO:0007669"/>
    <property type="project" value="TreeGrafter"/>
</dbReference>
<accession>A8Q171</accession>
<dbReference type="Gene3D" id="3.30.40.10">
    <property type="entry name" value="Zinc/RING finger domain, C3HC4 (zinc finger)"/>
    <property type="match status" value="1"/>
</dbReference>
<keyword evidence="1" id="KW-0472">Membrane</keyword>
<dbReference type="KEGG" id="mgl:MGL_1744"/>
<dbReference type="OrthoDB" id="498543at2759"/>
<evidence type="ECO:0000313" key="2">
    <source>
        <dbReference type="EMBL" id="EDP43531.1"/>
    </source>
</evidence>
<feature type="transmembrane region" description="Helical" evidence="1">
    <location>
        <begin position="195"/>
        <end position="214"/>
    </location>
</feature>
<evidence type="ECO:0000313" key="3">
    <source>
        <dbReference type="Proteomes" id="UP000008837"/>
    </source>
</evidence>
<dbReference type="PANTHER" id="PTHR22696:SF1">
    <property type="entry name" value="E3 UBIQUITIN-PROTEIN LIGASE RNF26"/>
    <property type="match status" value="1"/>
</dbReference>
<sequence>MHICAPSGRAANLNLTKRLILRIPAVLMLAQPLIRLYIGMCQDYETPSAQHWLKYARIILPNTWLEGTTNHASLFWSTFIGACFTQCVSITARSLEHIPSAEDPSTFNLASFAFLLHVHSTNRAFLPNAHVYLIVISRVLELMGLNVLQCWRRPPVSRLVYTSALGVLMTMHYVYTMLYTNEYPIMHSTTRFLEASTAGIILLTLCLHGLTVFMTDGHVSVNRLVFTSANMPRSTDDYTIAVLKLGTACLHATRLTGFSLELKTLDRPLHTYVELHPDGRSVLQHGIVDIEQMESDGINGYETEVKNVRVVMNEDPPELGSPVRGGDKLRECWSFVSALGQVVKHSLSAAALRLEPYCPPVPGFIHNLPRYVRLFWHGTNGEARREARLRAEREHTAELDRRNERLASLHERFLHRQIQRAPTGIHAPPAWLAIEDLDPLELISLAENEAEDLPMFQDVLLKHMLRPDHAPPLTRREYRQLIHNESRAPARDMALSDIDHSTKKNAWSSAAALLALPAGPDLATVQTASDRNTQLALLHLLQERRRMDASKNSRPDHERSRLCVVCCCEERTVINWPCRCLALCNACREILANQQKIILSHGQNRARTVQLCPTCRTPVLAFSRLYLP</sequence>
<keyword evidence="3" id="KW-1185">Reference proteome</keyword>
<evidence type="ECO:0008006" key="4">
    <source>
        <dbReference type="Google" id="ProtNLM"/>
    </source>
</evidence>
<dbReference type="GO" id="GO:0006511">
    <property type="term" value="P:ubiquitin-dependent protein catabolic process"/>
    <property type="evidence" value="ECO:0007669"/>
    <property type="project" value="TreeGrafter"/>
</dbReference>
<name>A8Q171_MALGO</name>
<dbReference type="Proteomes" id="UP000008837">
    <property type="component" value="Unassembled WGS sequence"/>
</dbReference>
<dbReference type="GO" id="GO:0061630">
    <property type="term" value="F:ubiquitin protein ligase activity"/>
    <property type="evidence" value="ECO:0007669"/>
    <property type="project" value="TreeGrafter"/>
</dbReference>
<evidence type="ECO:0000256" key="1">
    <source>
        <dbReference type="SAM" id="Phobius"/>
    </source>
</evidence>
<keyword evidence="1" id="KW-0812">Transmembrane</keyword>
<organism evidence="2 3">
    <name type="scientific">Malassezia globosa (strain ATCC MYA-4612 / CBS 7966)</name>
    <name type="common">Dandruff-associated fungus</name>
    <dbReference type="NCBI Taxonomy" id="425265"/>
    <lineage>
        <taxon>Eukaryota</taxon>
        <taxon>Fungi</taxon>
        <taxon>Dikarya</taxon>
        <taxon>Basidiomycota</taxon>
        <taxon>Ustilaginomycotina</taxon>
        <taxon>Malasseziomycetes</taxon>
        <taxon>Malasseziales</taxon>
        <taxon>Malasseziaceae</taxon>
        <taxon>Malassezia</taxon>
    </lineage>
</organism>
<dbReference type="PANTHER" id="PTHR22696">
    <property type="entry name" value="E3 UBIQUITIN-PROTEIN LIGASE RNF26"/>
    <property type="match status" value="1"/>
</dbReference>